<keyword evidence="1" id="KW-0812">Transmembrane</keyword>
<feature type="transmembrane region" description="Helical" evidence="1">
    <location>
        <begin position="92"/>
        <end position="113"/>
    </location>
</feature>
<feature type="transmembrane region" description="Helical" evidence="1">
    <location>
        <begin position="18"/>
        <end position="36"/>
    </location>
</feature>
<dbReference type="RefSeq" id="WP_014110229.1">
    <property type="nucleotide sequence ID" value="NC_016041.1"/>
</dbReference>
<keyword evidence="1" id="KW-0472">Membrane</keyword>
<dbReference type="InterPro" id="IPR019196">
    <property type="entry name" value="ABC_transp_unknown"/>
</dbReference>
<feature type="domain" description="ABC-type uncharacterised transport system" evidence="2">
    <location>
        <begin position="237"/>
        <end position="494"/>
    </location>
</feature>
<evidence type="ECO:0000313" key="4">
    <source>
        <dbReference type="EMBL" id="AEP31358.1"/>
    </source>
</evidence>
<feature type="transmembrane region" description="Helical" evidence="1">
    <location>
        <begin position="530"/>
        <end position="550"/>
    </location>
</feature>
<keyword evidence="1" id="KW-1133">Transmembrane helix</keyword>
<sequence>MIKSILSSRSVSRASPPILFGLSLIGLALGASLFYIEQQLSFLALALLISSGLLLIVIIVVTLAYRFRATTSELELPRSDKVQLLPKQWKKLGVIIAIAVTSVTFIGLSNYLAANSELRWDVTKGKQHTLSANTIEFLGALEREVQLTAFFVGTPPKYLQDLFKEYERTSNGFVTTEIIDPIEQVAYAAKFGNVINSQEQKVIVQSGINRKDVDFSQNPLSEELLTNAIASASRVEKTVYFLTGHGEYSTGNEDNTGLSKFAQLLTDNNIISKPLMLGISQSIPEDCDVLIIAGPKSELSKNEEALIEAYLLAGGDALFLIEHTFVTTPDKTLSAEQLTKNPDLNSILNQWGLNVEADIVVDITNYVGEDVGSPATKNYQRHKAITEGLDYTFYIRPRSITLLEKRSPNIKHAVIASTASTTNSWAETNRNLEIRFDKGADTAGPVPFSYVVIDEKNAANIKSGKTSDTRLIVFTDADFLTNVYIDQYSNAQMGLNVVNWLLELDYKAFIGDKKMTVERLDLTSKQKRQVIVILFFMPFSFLILGLVMWLRNRELQG</sequence>
<name>G4QE84_GLANF</name>
<keyword evidence="5" id="KW-1185">Reference proteome</keyword>
<dbReference type="eggNOG" id="COG3225">
    <property type="taxonomic scope" value="Bacteria"/>
</dbReference>
<reference evidence="4 5" key="1">
    <citation type="journal article" date="2011" name="J. Bacteriol.">
        <title>Complete genome sequence of seawater bacterium Glaciecola nitratireducens FR1064T.</title>
        <authorList>
            <person name="Bian F."/>
            <person name="Qin Q.L."/>
            <person name="Xie B.B."/>
            <person name="Shu Y.L."/>
            <person name="Zhang X.Y."/>
            <person name="Yu Y."/>
            <person name="Chen B."/>
            <person name="Chen X.L."/>
            <person name="Zhou B.C."/>
            <person name="Zhang Y.Z."/>
        </authorList>
    </citation>
    <scope>NUCLEOTIDE SEQUENCE [LARGE SCALE GENOMIC DNA]</scope>
    <source>
        <strain evidence="5">JCM 12485 / KCTC 12276 / FR1064</strain>
    </source>
</reference>
<dbReference type="EMBL" id="CP003060">
    <property type="protein sequence ID" value="AEP31358.1"/>
    <property type="molecule type" value="Genomic_DNA"/>
</dbReference>
<organism evidence="4 5">
    <name type="scientific">Glaciecola nitratireducens (strain JCM 12485 / KCTC 12276 / FR1064)</name>
    <dbReference type="NCBI Taxonomy" id="1085623"/>
    <lineage>
        <taxon>Bacteria</taxon>
        <taxon>Pseudomonadati</taxon>
        <taxon>Pseudomonadota</taxon>
        <taxon>Gammaproteobacteria</taxon>
        <taxon>Alteromonadales</taxon>
        <taxon>Alteromonadaceae</taxon>
        <taxon>Brumicola</taxon>
    </lineage>
</organism>
<evidence type="ECO:0000259" key="3">
    <source>
        <dbReference type="Pfam" id="PF23357"/>
    </source>
</evidence>
<evidence type="ECO:0000259" key="2">
    <source>
        <dbReference type="Pfam" id="PF09822"/>
    </source>
</evidence>
<dbReference type="STRING" id="1085623.GNIT_3264"/>
<evidence type="ECO:0000313" key="5">
    <source>
        <dbReference type="Proteomes" id="UP000009282"/>
    </source>
</evidence>
<dbReference type="InterPro" id="IPR055396">
    <property type="entry name" value="DUF7088"/>
</dbReference>
<feature type="domain" description="DUF7088" evidence="3">
    <location>
        <begin position="125"/>
        <end position="205"/>
    </location>
</feature>
<dbReference type="Pfam" id="PF23357">
    <property type="entry name" value="DUF7088"/>
    <property type="match status" value="1"/>
</dbReference>
<accession>G4QE84</accession>
<dbReference type="OrthoDB" id="8530910at2"/>
<protein>
    <submittedName>
        <fullName evidence="4">Uncharacterized protein</fullName>
    </submittedName>
</protein>
<gene>
    <name evidence="4" type="ordered locus">GNIT_3264</name>
</gene>
<evidence type="ECO:0000256" key="1">
    <source>
        <dbReference type="SAM" id="Phobius"/>
    </source>
</evidence>
<dbReference type="AlphaFoldDB" id="G4QE84"/>
<proteinExistence type="predicted"/>
<dbReference type="Pfam" id="PF09822">
    <property type="entry name" value="ABC_transp_aux"/>
    <property type="match status" value="1"/>
</dbReference>
<feature type="transmembrane region" description="Helical" evidence="1">
    <location>
        <begin position="42"/>
        <end position="65"/>
    </location>
</feature>
<dbReference type="Proteomes" id="UP000009282">
    <property type="component" value="Chromosome"/>
</dbReference>
<dbReference type="HOGENOM" id="CLU_018716_0_0_6"/>
<dbReference type="KEGG" id="gni:GNIT_3264"/>